<protein>
    <submittedName>
        <fullName evidence="1">Uncharacterized protein</fullName>
    </submittedName>
</protein>
<proteinExistence type="predicted"/>
<reference evidence="1 2" key="1">
    <citation type="journal article" date="2023" name="BMC Biotechnol.">
        <title>Vitis rotundifolia cv Carlos genome sequencing.</title>
        <authorList>
            <person name="Huff M."/>
            <person name="Hulse-Kemp A."/>
            <person name="Scheffler B."/>
            <person name="Youngblood R."/>
            <person name="Simpson S."/>
            <person name="Babiker E."/>
            <person name="Staton M."/>
        </authorList>
    </citation>
    <scope>NUCLEOTIDE SEQUENCE [LARGE SCALE GENOMIC DNA]</scope>
    <source>
        <tissue evidence="1">Leaf</tissue>
    </source>
</reference>
<name>A0AA38YRI2_VITRO</name>
<dbReference type="Proteomes" id="UP001168098">
    <property type="component" value="Unassembled WGS sequence"/>
</dbReference>
<dbReference type="AlphaFoldDB" id="A0AA38YRI2"/>
<gene>
    <name evidence="1" type="ORF">PVL29_024326</name>
</gene>
<comment type="caution">
    <text evidence="1">The sequence shown here is derived from an EMBL/GenBank/DDBJ whole genome shotgun (WGS) entry which is preliminary data.</text>
</comment>
<dbReference type="EMBL" id="JARBHA010000018">
    <property type="protein sequence ID" value="KAJ9675330.1"/>
    <property type="molecule type" value="Genomic_DNA"/>
</dbReference>
<sequence length="179" mass="19396">MSFKARNEIGNEVLVPKCISALLLILDTLLQSRSKFSSETTEGNAVGFVLDSTGEHASLSIPPNVENKLASNAHEKELDSALEKILGKSTGYLTIKESRRVLLVACELLKQQVPAVVMQAGLQLCARLTKTHSLALEFLENGDTSNNYGVGDTTNSKWKPTCWPCAPSSLFNINGNGYL</sequence>
<evidence type="ECO:0000313" key="2">
    <source>
        <dbReference type="Proteomes" id="UP001168098"/>
    </source>
</evidence>
<accession>A0AA38YRI2</accession>
<organism evidence="1 2">
    <name type="scientific">Vitis rotundifolia</name>
    <name type="common">Muscadine grape</name>
    <dbReference type="NCBI Taxonomy" id="103349"/>
    <lineage>
        <taxon>Eukaryota</taxon>
        <taxon>Viridiplantae</taxon>
        <taxon>Streptophyta</taxon>
        <taxon>Embryophyta</taxon>
        <taxon>Tracheophyta</taxon>
        <taxon>Spermatophyta</taxon>
        <taxon>Magnoliopsida</taxon>
        <taxon>eudicotyledons</taxon>
        <taxon>Gunneridae</taxon>
        <taxon>Pentapetalae</taxon>
        <taxon>rosids</taxon>
        <taxon>Vitales</taxon>
        <taxon>Vitaceae</taxon>
        <taxon>Viteae</taxon>
        <taxon>Vitis</taxon>
    </lineage>
</organism>
<evidence type="ECO:0000313" key="1">
    <source>
        <dbReference type="EMBL" id="KAJ9675330.1"/>
    </source>
</evidence>
<keyword evidence="2" id="KW-1185">Reference proteome</keyword>